<feature type="region of interest" description="Interaction with substrate tRNA" evidence="10">
    <location>
        <begin position="15"/>
        <end position="18"/>
    </location>
</feature>
<evidence type="ECO:0000256" key="5">
    <source>
        <dbReference type="ARBA" id="ARBA00022694"/>
    </source>
</evidence>
<evidence type="ECO:0000256" key="4">
    <source>
        <dbReference type="ARBA" id="ARBA00022679"/>
    </source>
</evidence>
<dbReference type="AlphaFoldDB" id="A0A1F8BX81"/>
<dbReference type="PANTHER" id="PTHR11088:SF60">
    <property type="entry name" value="TRNA DIMETHYLALLYLTRANSFERASE"/>
    <property type="match status" value="1"/>
</dbReference>
<organism evidence="14 15">
    <name type="scientific">Candidatus Woesebacteria bacterium RIFCSPLOWO2_01_FULL_44_14</name>
    <dbReference type="NCBI Taxonomy" id="1802525"/>
    <lineage>
        <taxon>Bacteria</taxon>
        <taxon>Candidatus Woeseibacteriota</taxon>
    </lineage>
</organism>
<evidence type="ECO:0000256" key="10">
    <source>
        <dbReference type="HAMAP-Rule" id="MF_00185"/>
    </source>
</evidence>
<comment type="cofactor">
    <cofactor evidence="1 10">
        <name>Mg(2+)</name>
        <dbReference type="ChEBI" id="CHEBI:18420"/>
    </cofactor>
</comment>
<evidence type="ECO:0000313" key="15">
    <source>
        <dbReference type="Proteomes" id="UP000178429"/>
    </source>
</evidence>
<dbReference type="HAMAP" id="MF_00185">
    <property type="entry name" value="IPP_trans"/>
    <property type="match status" value="1"/>
</dbReference>
<dbReference type="STRING" id="1802525.A2975_00015"/>
<dbReference type="Proteomes" id="UP000178429">
    <property type="component" value="Unassembled WGS sequence"/>
</dbReference>
<evidence type="ECO:0000256" key="9">
    <source>
        <dbReference type="ARBA" id="ARBA00049563"/>
    </source>
</evidence>
<evidence type="ECO:0000256" key="12">
    <source>
        <dbReference type="RuleBase" id="RU003784"/>
    </source>
</evidence>
<dbReference type="SUPFAM" id="SSF52540">
    <property type="entry name" value="P-loop containing nucleoside triphosphate hydrolases"/>
    <property type="match status" value="1"/>
</dbReference>
<dbReference type="InterPro" id="IPR039657">
    <property type="entry name" value="Dimethylallyltransferase"/>
</dbReference>
<comment type="similarity">
    <text evidence="3 10 13">Belongs to the IPP transferase family.</text>
</comment>
<evidence type="ECO:0000256" key="3">
    <source>
        <dbReference type="ARBA" id="ARBA00005842"/>
    </source>
</evidence>
<accession>A0A1F8BX81</accession>
<evidence type="ECO:0000256" key="6">
    <source>
        <dbReference type="ARBA" id="ARBA00022741"/>
    </source>
</evidence>
<reference evidence="14 15" key="1">
    <citation type="journal article" date="2016" name="Nat. Commun.">
        <title>Thousands of microbial genomes shed light on interconnected biogeochemical processes in an aquifer system.</title>
        <authorList>
            <person name="Anantharaman K."/>
            <person name="Brown C.T."/>
            <person name="Hug L.A."/>
            <person name="Sharon I."/>
            <person name="Castelle C.J."/>
            <person name="Probst A.J."/>
            <person name="Thomas B.C."/>
            <person name="Singh A."/>
            <person name="Wilkins M.J."/>
            <person name="Karaoz U."/>
            <person name="Brodie E.L."/>
            <person name="Williams K.H."/>
            <person name="Hubbard S.S."/>
            <person name="Banfield J.F."/>
        </authorList>
    </citation>
    <scope>NUCLEOTIDE SEQUENCE [LARGE SCALE GENOMIC DNA]</scope>
</reference>
<comment type="subunit">
    <text evidence="10">Monomer.</text>
</comment>
<sequence>MEIAKRFNGEIICADSRTIYKYMNIGTAKPTNKEQSGVRHYGLDLINPDKAYSAAQFKEMALKAIDDITNRGKLPIMVGGTGLYIDGVLFDYQFLPLSDPGERKRLNNLSVEQLQAEIIEKELLMPANSQNPRHLTRAIETNGAIPKKGKPRPNTCVIGIQTDLQILKDRITKRMEEMIKQGFIKEVTDLSKQYGWDAQGLQAPGYKAFRDFVEGKKTLDEAKAQFVRNDYLLAKRQRTWFKRNKSIQWVNNKAEAVDIITTHLNK</sequence>
<dbReference type="InterPro" id="IPR027417">
    <property type="entry name" value="P-loop_NTPase"/>
</dbReference>
<comment type="catalytic activity">
    <reaction evidence="9 10 11">
        <text>adenosine(37) in tRNA + dimethylallyl diphosphate = N(6)-dimethylallyladenosine(37) in tRNA + diphosphate</text>
        <dbReference type="Rhea" id="RHEA:26482"/>
        <dbReference type="Rhea" id="RHEA-COMP:10162"/>
        <dbReference type="Rhea" id="RHEA-COMP:10375"/>
        <dbReference type="ChEBI" id="CHEBI:33019"/>
        <dbReference type="ChEBI" id="CHEBI:57623"/>
        <dbReference type="ChEBI" id="CHEBI:74411"/>
        <dbReference type="ChEBI" id="CHEBI:74415"/>
        <dbReference type="EC" id="2.5.1.75"/>
    </reaction>
</comment>
<dbReference type="EMBL" id="MGHL01000021">
    <property type="protein sequence ID" value="OGM68666.1"/>
    <property type="molecule type" value="Genomic_DNA"/>
</dbReference>
<dbReference type="Pfam" id="PF01715">
    <property type="entry name" value="IPPT"/>
    <property type="match status" value="1"/>
</dbReference>
<evidence type="ECO:0000256" key="2">
    <source>
        <dbReference type="ARBA" id="ARBA00003213"/>
    </source>
</evidence>
<evidence type="ECO:0000313" key="14">
    <source>
        <dbReference type="EMBL" id="OGM68666.1"/>
    </source>
</evidence>
<comment type="caution">
    <text evidence="10">Lacks conserved residue(s) required for the propagation of feature annotation.</text>
</comment>
<evidence type="ECO:0000256" key="1">
    <source>
        <dbReference type="ARBA" id="ARBA00001946"/>
    </source>
</evidence>
<comment type="function">
    <text evidence="2 10 12">Catalyzes the transfer of a dimethylallyl group onto the adenine at position 37 in tRNAs that read codons beginning with uridine, leading to the formation of N6-(dimethylallyl)adenosine (i(6)A).</text>
</comment>
<gene>
    <name evidence="10" type="primary">miaA</name>
    <name evidence="14" type="ORF">A2975_00015</name>
</gene>
<evidence type="ECO:0000256" key="13">
    <source>
        <dbReference type="RuleBase" id="RU003785"/>
    </source>
</evidence>
<evidence type="ECO:0000256" key="8">
    <source>
        <dbReference type="ARBA" id="ARBA00022842"/>
    </source>
</evidence>
<keyword evidence="5 10" id="KW-0819">tRNA processing</keyword>
<proteinExistence type="inferred from homology"/>
<dbReference type="GO" id="GO:0006400">
    <property type="term" value="P:tRNA modification"/>
    <property type="evidence" value="ECO:0007669"/>
    <property type="project" value="TreeGrafter"/>
</dbReference>
<evidence type="ECO:0000256" key="7">
    <source>
        <dbReference type="ARBA" id="ARBA00022840"/>
    </source>
</evidence>
<feature type="site" description="Interaction with substrate tRNA" evidence="10">
    <location>
        <position position="103"/>
    </location>
</feature>
<dbReference type="NCBIfam" id="TIGR00174">
    <property type="entry name" value="miaA"/>
    <property type="match status" value="1"/>
</dbReference>
<keyword evidence="6 10" id="KW-0547">Nucleotide-binding</keyword>
<dbReference type="InterPro" id="IPR018022">
    <property type="entry name" value="IPT"/>
</dbReference>
<feature type="site" description="Interaction with substrate tRNA" evidence="10">
    <location>
        <position position="81"/>
    </location>
</feature>
<dbReference type="GO" id="GO:0005524">
    <property type="term" value="F:ATP binding"/>
    <property type="evidence" value="ECO:0007669"/>
    <property type="project" value="UniProtKB-UniRule"/>
</dbReference>
<dbReference type="Gene3D" id="3.40.50.300">
    <property type="entry name" value="P-loop containing nucleotide triphosphate hydrolases"/>
    <property type="match status" value="1"/>
</dbReference>
<evidence type="ECO:0000256" key="11">
    <source>
        <dbReference type="RuleBase" id="RU003783"/>
    </source>
</evidence>
<keyword evidence="7 10" id="KW-0067">ATP-binding</keyword>
<protein>
    <recommendedName>
        <fullName evidence="10">tRNA dimethylallyltransferase</fullName>
        <ecNumber evidence="10">2.5.1.75</ecNumber>
    </recommendedName>
    <alternativeName>
        <fullName evidence="10">Dimethylallyl diphosphate:tRNA dimethylallyltransferase</fullName>
        <shortName evidence="10">DMAPP:tRNA dimethylallyltransferase</shortName>
        <shortName evidence="10">DMATase</shortName>
    </alternativeName>
    <alternativeName>
        <fullName evidence="10">Isopentenyl-diphosphate:tRNA isopentenyltransferase</fullName>
        <shortName evidence="10">IPP transferase</shortName>
        <shortName evidence="10">IPPT</shortName>
        <shortName evidence="10">IPTase</shortName>
    </alternativeName>
</protein>
<dbReference type="GO" id="GO:0052381">
    <property type="term" value="F:tRNA dimethylallyltransferase activity"/>
    <property type="evidence" value="ECO:0007669"/>
    <property type="project" value="UniProtKB-UniRule"/>
</dbReference>
<name>A0A1F8BX81_9BACT</name>
<dbReference type="PANTHER" id="PTHR11088">
    <property type="entry name" value="TRNA DIMETHYLALLYLTRANSFERASE"/>
    <property type="match status" value="1"/>
</dbReference>
<keyword evidence="8 10" id="KW-0460">Magnesium</keyword>
<keyword evidence="4 10" id="KW-0808">Transferase</keyword>
<comment type="caution">
    <text evidence="14">The sequence shown here is derived from an EMBL/GenBank/DDBJ whole genome shotgun (WGS) entry which is preliminary data.</text>
</comment>
<dbReference type="EC" id="2.5.1.75" evidence="10"/>